<dbReference type="GeneID" id="94175611"/>
<comment type="caution">
    <text evidence="3">The sequence shown here is derived from an EMBL/GenBank/DDBJ whole genome shotgun (WGS) entry which is preliminary data.</text>
</comment>
<keyword evidence="2" id="KW-0812">Transmembrane</keyword>
<keyword evidence="4" id="KW-1185">Reference proteome</keyword>
<dbReference type="KEGG" id="lenr:94175611"/>
<feature type="region of interest" description="Disordered" evidence="1">
    <location>
        <begin position="163"/>
        <end position="191"/>
    </location>
</feature>
<feature type="transmembrane region" description="Helical" evidence="2">
    <location>
        <begin position="119"/>
        <end position="138"/>
    </location>
</feature>
<dbReference type="OrthoDB" id="273337at2759"/>
<evidence type="ECO:0000313" key="4">
    <source>
        <dbReference type="Proteomes" id="UP000674179"/>
    </source>
</evidence>
<organism evidence="3 4">
    <name type="scientific">Leishmania enriettii</name>
    <dbReference type="NCBI Taxonomy" id="5663"/>
    <lineage>
        <taxon>Eukaryota</taxon>
        <taxon>Discoba</taxon>
        <taxon>Euglenozoa</taxon>
        <taxon>Kinetoplastea</taxon>
        <taxon>Metakinetoplastina</taxon>
        <taxon>Trypanosomatida</taxon>
        <taxon>Trypanosomatidae</taxon>
        <taxon>Leishmaniinae</taxon>
        <taxon>Leishmania</taxon>
    </lineage>
</organism>
<accession>A0A836L3K0</accession>
<gene>
    <name evidence="3" type="ORF">CUR178_08474</name>
</gene>
<protein>
    <submittedName>
        <fullName evidence="3">Uncharacterized protein</fullName>
    </submittedName>
</protein>
<keyword evidence="2" id="KW-1133">Transmembrane helix</keyword>
<feature type="region of interest" description="Disordered" evidence="1">
    <location>
        <begin position="75"/>
        <end position="105"/>
    </location>
</feature>
<dbReference type="AlphaFoldDB" id="A0A836L3K0"/>
<feature type="compositionally biased region" description="Basic and acidic residues" evidence="1">
    <location>
        <begin position="180"/>
        <end position="191"/>
    </location>
</feature>
<evidence type="ECO:0000256" key="1">
    <source>
        <dbReference type="SAM" id="MobiDB-lite"/>
    </source>
</evidence>
<dbReference type="EMBL" id="JAFHKP010000001">
    <property type="protein sequence ID" value="KAG5487388.1"/>
    <property type="molecule type" value="Genomic_DNA"/>
</dbReference>
<proteinExistence type="predicted"/>
<name>A0A836L3K0_LEIEN</name>
<dbReference type="Proteomes" id="UP000674179">
    <property type="component" value="Chromosome 1"/>
</dbReference>
<keyword evidence="2" id="KW-0472">Membrane</keyword>
<evidence type="ECO:0000313" key="3">
    <source>
        <dbReference type="EMBL" id="KAG5487388.1"/>
    </source>
</evidence>
<sequence length="191" mass="20123">MAPSLTLITTVAVARSSVGVPFTAALCRRHLAATMTCASLRSTRTTAAVAGTATIASPSSALVCSARTFYDKIRERRDGSDEEGPAGMFQDLPKGPNRQQVPAALHKSNKEAVDSAEKLNGVFCVLLILSFGAIIRLLNPFQSDPYDRPDGYGWAEPRMVYGSSDLAHGNSSSSGGGGGPREEVPGVKRLL</sequence>
<evidence type="ECO:0000256" key="2">
    <source>
        <dbReference type="SAM" id="Phobius"/>
    </source>
</evidence>
<reference evidence="3 4" key="1">
    <citation type="submission" date="2021-02" db="EMBL/GenBank/DDBJ databases">
        <title>Leishmania (Mundinia) enrietti genome sequencing and assembly.</title>
        <authorList>
            <person name="Almutairi H."/>
            <person name="Gatherer D."/>
        </authorList>
    </citation>
    <scope>NUCLEOTIDE SEQUENCE [LARGE SCALE GENOMIC DNA]</scope>
    <source>
        <strain evidence="3">CUR178</strain>
    </source>
</reference>
<dbReference type="RefSeq" id="XP_067696204.1">
    <property type="nucleotide sequence ID" value="XM_067840101.1"/>
</dbReference>